<dbReference type="PROSITE" id="PS00533">
    <property type="entry name" value="PORPHOBILINOGEN_DEAM"/>
    <property type="match status" value="1"/>
</dbReference>
<evidence type="ECO:0000256" key="6">
    <source>
        <dbReference type="ARBA" id="ARBA00016519"/>
    </source>
</evidence>
<reference evidence="15 17" key="1">
    <citation type="journal article" date="2011" name="Science">
        <title>Comparative functional genomics of the fission yeasts.</title>
        <authorList>
            <person name="Rhind N."/>
            <person name="Chen Z."/>
            <person name="Yassour M."/>
            <person name="Thompson D.A."/>
            <person name="Haas B.J."/>
            <person name="Habib N."/>
            <person name="Wapinski I."/>
            <person name="Roy S."/>
            <person name="Lin M.F."/>
            <person name="Heiman D.I."/>
            <person name="Young S.K."/>
            <person name="Furuya K."/>
            <person name="Guo Y."/>
            <person name="Pidoux A."/>
            <person name="Chen H.M."/>
            <person name="Robbertse B."/>
            <person name="Goldberg J.M."/>
            <person name="Aoki K."/>
            <person name="Bayne E.H."/>
            <person name="Berlin A.M."/>
            <person name="Desjardins C.A."/>
            <person name="Dobbs E."/>
            <person name="Dukaj L."/>
            <person name="Fan L."/>
            <person name="FitzGerald M.G."/>
            <person name="French C."/>
            <person name="Gujja S."/>
            <person name="Hansen K."/>
            <person name="Keifenheim D."/>
            <person name="Levin J.Z."/>
            <person name="Mosher R.A."/>
            <person name="Mueller C.A."/>
            <person name="Pfiffner J."/>
            <person name="Priest M."/>
            <person name="Russ C."/>
            <person name="Smialowska A."/>
            <person name="Swoboda P."/>
            <person name="Sykes S.M."/>
            <person name="Vaughn M."/>
            <person name="Vengrova S."/>
            <person name="Yoder R."/>
            <person name="Zeng Q."/>
            <person name="Allshire R."/>
            <person name="Baulcombe D."/>
            <person name="Birren B.W."/>
            <person name="Brown W."/>
            <person name="Ekwall K."/>
            <person name="Kellis M."/>
            <person name="Leatherwood J."/>
            <person name="Levin H."/>
            <person name="Margalit H."/>
            <person name="Martienssen R."/>
            <person name="Nieduszynski C.A."/>
            <person name="Spatafora J.W."/>
            <person name="Friedman N."/>
            <person name="Dalgaard J.Z."/>
            <person name="Baumann P."/>
            <person name="Niki H."/>
            <person name="Regev A."/>
            <person name="Nusbaum C."/>
        </authorList>
    </citation>
    <scope>NUCLEOTIDE SEQUENCE [LARGE SCALE GENOMIC DNA]</scope>
    <source>
        <strain evidence="17">yFS275 / FY16936</strain>
    </source>
</reference>
<comment type="function">
    <text evidence="2">Tetrapolymerization of the monopyrrole PBG into the hydroxymethylbilane pre-uroporphyrinogen in several discrete steps.</text>
</comment>
<sequence length="335" mass="37036">MPSIIGINATFPLGSRKSKLALIQTNLVLKQLKELYPEYNFPILSRDTVGDEIINKALFEFKTQMAKSLWTRELEVLLMHGECRMLVHSLKDLPTDLPEGMTIACITRRSCPLDAVVMRAGSPYKSVSELPPNSVVGTSSIRRRAMLQRHFPHLKFRDIRGNVGTRLAKLDAPDSPFDCLILAAAGLIRLNLKDRITQMLQAPFVFYAVGQGALAVEVRADDTEIIELLKPLQDMETTYSCLAERALMKRLQGGCAIPIGVETQCLPLSKDKYSVVLQGMVVSSDGTRSAYASEFMEVSSEKDAEQLGMNVATALLKRGAGAILEEHHRSESDSN</sequence>
<dbReference type="FunFam" id="3.40.190.10:FF:000086">
    <property type="entry name" value="Probable porphobilinogen deaminase"/>
    <property type="match status" value="1"/>
</dbReference>
<dbReference type="EC" id="2.5.1.61" evidence="5"/>
<protein>
    <recommendedName>
        <fullName evidence="6">Porphobilinogen deaminase</fullName>
        <ecNumber evidence="5">2.5.1.61</ecNumber>
    </recommendedName>
    <alternativeName>
        <fullName evidence="11">Hydroxymethylbilane synthase</fullName>
    </alternativeName>
    <alternativeName>
        <fullName evidence="10">Pre-uroporphyrinogen synthase</fullName>
    </alternativeName>
</protein>
<comment type="pathway">
    <text evidence="3">Porphyrin-containing compound metabolism; protoporphyrin-IX biosynthesis; coproporphyrinogen-III from 5-aminolevulinate: step 2/4.</text>
</comment>
<keyword evidence="17" id="KW-1185">Reference proteome</keyword>
<proteinExistence type="inferred from homology"/>
<evidence type="ECO:0000256" key="11">
    <source>
        <dbReference type="ARBA" id="ARBA00033064"/>
    </source>
</evidence>
<keyword evidence="9" id="KW-0627">Porphyrin biosynthesis</keyword>
<dbReference type="HOGENOM" id="CLU_019704_0_2_1"/>
<evidence type="ECO:0000256" key="3">
    <source>
        <dbReference type="ARBA" id="ARBA00004735"/>
    </source>
</evidence>
<dbReference type="UniPathway" id="UPA00251">
    <property type="reaction ID" value="UER00319"/>
</dbReference>
<dbReference type="EMBL" id="KE651166">
    <property type="protein sequence ID" value="EEB07788.1"/>
    <property type="molecule type" value="Genomic_DNA"/>
</dbReference>
<dbReference type="GO" id="GO:0006783">
    <property type="term" value="P:heme biosynthetic process"/>
    <property type="evidence" value="ECO:0000318"/>
    <property type="project" value="GO_Central"/>
</dbReference>
<evidence type="ECO:0000256" key="9">
    <source>
        <dbReference type="ARBA" id="ARBA00023244"/>
    </source>
</evidence>
<dbReference type="VEuPathDB" id="FungiDB:SJAG_02896"/>
<dbReference type="PANTHER" id="PTHR11557:SF0">
    <property type="entry name" value="PORPHOBILINOGEN DEAMINASE"/>
    <property type="match status" value="1"/>
</dbReference>
<feature type="domain" description="Porphobilinogen deaminase N-terminal" evidence="13">
    <location>
        <begin position="13"/>
        <end position="226"/>
    </location>
</feature>
<keyword evidence="8" id="KW-0350">Heme biosynthesis</keyword>
<dbReference type="RefSeq" id="XP_002174081.1">
    <property type="nucleotide sequence ID" value="XM_002174045.2"/>
</dbReference>
<dbReference type="NCBIfam" id="TIGR00212">
    <property type="entry name" value="hemC"/>
    <property type="match status" value="1"/>
</dbReference>
<dbReference type="PANTHER" id="PTHR11557">
    <property type="entry name" value="PORPHOBILINOGEN DEAMINASE"/>
    <property type="match status" value="1"/>
</dbReference>
<dbReference type="OrthoDB" id="564646at2759"/>
<accession>B6K1G7</accession>
<dbReference type="PIRSF" id="PIRSF001438">
    <property type="entry name" value="4pyrrol_synth_OHMeBilane_synth"/>
    <property type="match status" value="1"/>
</dbReference>
<dbReference type="InterPro" id="IPR022418">
    <property type="entry name" value="Porphobilinogen_deaminase_C"/>
</dbReference>
<evidence type="ECO:0000313" key="16">
    <source>
        <dbReference type="JaponicusDB" id="SJAG_02896"/>
    </source>
</evidence>
<dbReference type="Gene3D" id="3.30.160.40">
    <property type="entry name" value="Porphobilinogen deaminase, C-terminal domain"/>
    <property type="match status" value="1"/>
</dbReference>
<evidence type="ECO:0000259" key="13">
    <source>
        <dbReference type="Pfam" id="PF01379"/>
    </source>
</evidence>
<evidence type="ECO:0000313" key="15">
    <source>
        <dbReference type="EMBL" id="EEB07788.1"/>
    </source>
</evidence>
<dbReference type="GO" id="GO:0004418">
    <property type="term" value="F:hydroxymethylbilane synthase activity"/>
    <property type="evidence" value="ECO:0000318"/>
    <property type="project" value="GO_Central"/>
</dbReference>
<dbReference type="GO" id="GO:0005737">
    <property type="term" value="C:cytoplasm"/>
    <property type="evidence" value="ECO:0000318"/>
    <property type="project" value="GO_Central"/>
</dbReference>
<dbReference type="SUPFAM" id="SSF54782">
    <property type="entry name" value="Porphobilinogen deaminase (hydroxymethylbilane synthase), C-terminal domain"/>
    <property type="match status" value="1"/>
</dbReference>
<dbReference type="PRINTS" id="PR00151">
    <property type="entry name" value="PORPHBDMNASE"/>
</dbReference>
<evidence type="ECO:0000256" key="10">
    <source>
        <dbReference type="ARBA" id="ARBA00030685"/>
    </source>
</evidence>
<evidence type="ECO:0000256" key="1">
    <source>
        <dbReference type="ARBA" id="ARBA00001916"/>
    </source>
</evidence>
<keyword evidence="7" id="KW-0808">Transferase</keyword>
<evidence type="ECO:0000256" key="8">
    <source>
        <dbReference type="ARBA" id="ARBA00023133"/>
    </source>
</evidence>
<dbReference type="GO" id="GO:0006782">
    <property type="term" value="P:protoporphyrinogen IX biosynthetic process"/>
    <property type="evidence" value="ECO:0007669"/>
    <property type="project" value="UniProtKB-UniPathway"/>
</dbReference>
<dbReference type="FunFam" id="3.40.190.10:FF:000005">
    <property type="entry name" value="Porphobilinogen deaminase"/>
    <property type="match status" value="1"/>
</dbReference>
<dbReference type="OMA" id="LWQANHI"/>
<dbReference type="InterPro" id="IPR036803">
    <property type="entry name" value="Porphobilinogen_deaminase_C_sf"/>
</dbReference>
<evidence type="ECO:0000256" key="5">
    <source>
        <dbReference type="ARBA" id="ARBA00012655"/>
    </source>
</evidence>
<dbReference type="Pfam" id="PF01379">
    <property type="entry name" value="Porphobil_deam"/>
    <property type="match status" value="1"/>
</dbReference>
<name>B6K1G7_SCHJY</name>
<dbReference type="eggNOG" id="KOG2892">
    <property type="taxonomic scope" value="Eukaryota"/>
</dbReference>
<feature type="domain" description="Porphobilinogen deaminase C-terminal" evidence="14">
    <location>
        <begin position="239"/>
        <end position="316"/>
    </location>
</feature>
<gene>
    <name evidence="16" type="primary">hem3</name>
    <name evidence="15" type="ORF">SJAG_02896</name>
</gene>
<dbReference type="Proteomes" id="UP000001744">
    <property type="component" value="Unassembled WGS sequence"/>
</dbReference>
<evidence type="ECO:0000259" key="14">
    <source>
        <dbReference type="Pfam" id="PF03900"/>
    </source>
</evidence>
<evidence type="ECO:0000256" key="2">
    <source>
        <dbReference type="ARBA" id="ARBA00002869"/>
    </source>
</evidence>
<dbReference type="InterPro" id="IPR022417">
    <property type="entry name" value="Porphobilin_deaminase_N"/>
</dbReference>
<evidence type="ECO:0000256" key="12">
    <source>
        <dbReference type="ARBA" id="ARBA00048169"/>
    </source>
</evidence>
<evidence type="ECO:0000313" key="17">
    <source>
        <dbReference type="Proteomes" id="UP000001744"/>
    </source>
</evidence>
<comment type="catalytic activity">
    <reaction evidence="12">
        <text>4 porphobilinogen + H2O = hydroxymethylbilane + 4 NH4(+)</text>
        <dbReference type="Rhea" id="RHEA:13185"/>
        <dbReference type="ChEBI" id="CHEBI:15377"/>
        <dbReference type="ChEBI" id="CHEBI:28938"/>
        <dbReference type="ChEBI" id="CHEBI:57845"/>
        <dbReference type="ChEBI" id="CHEBI:58126"/>
        <dbReference type="EC" id="2.5.1.61"/>
    </reaction>
</comment>
<dbReference type="SUPFAM" id="SSF53850">
    <property type="entry name" value="Periplasmic binding protein-like II"/>
    <property type="match status" value="1"/>
</dbReference>
<dbReference type="GeneID" id="7048577"/>
<comment type="cofactor">
    <cofactor evidence="1">
        <name>dipyrromethane</name>
        <dbReference type="ChEBI" id="CHEBI:60342"/>
    </cofactor>
</comment>
<dbReference type="AlphaFoldDB" id="B6K1G7"/>
<evidence type="ECO:0000256" key="4">
    <source>
        <dbReference type="ARBA" id="ARBA00005638"/>
    </source>
</evidence>
<dbReference type="InterPro" id="IPR022419">
    <property type="entry name" value="Porphobilin_deaminase_cofac_BS"/>
</dbReference>
<dbReference type="Pfam" id="PF03900">
    <property type="entry name" value="Porphobil_deamC"/>
    <property type="match status" value="1"/>
</dbReference>
<organism evidence="15 17">
    <name type="scientific">Schizosaccharomyces japonicus (strain yFS275 / FY16936)</name>
    <name type="common">Fission yeast</name>
    <dbReference type="NCBI Taxonomy" id="402676"/>
    <lineage>
        <taxon>Eukaryota</taxon>
        <taxon>Fungi</taxon>
        <taxon>Dikarya</taxon>
        <taxon>Ascomycota</taxon>
        <taxon>Taphrinomycotina</taxon>
        <taxon>Schizosaccharomycetes</taxon>
        <taxon>Schizosaccharomycetales</taxon>
        <taxon>Schizosaccharomycetaceae</taxon>
        <taxon>Schizosaccharomyces</taxon>
    </lineage>
</organism>
<dbReference type="InterPro" id="IPR000860">
    <property type="entry name" value="HemC"/>
</dbReference>
<dbReference type="JaponicusDB" id="SJAG_02896">
    <property type="gene designation" value="hem3"/>
</dbReference>
<dbReference type="CDD" id="cd13645">
    <property type="entry name" value="PBP2_HuPBGD_like"/>
    <property type="match status" value="1"/>
</dbReference>
<comment type="similarity">
    <text evidence="4">Belongs to the HMBS family.</text>
</comment>
<evidence type="ECO:0000256" key="7">
    <source>
        <dbReference type="ARBA" id="ARBA00022679"/>
    </source>
</evidence>
<dbReference type="STRING" id="402676.B6K1G7"/>
<dbReference type="Gene3D" id="3.40.190.10">
    <property type="entry name" value="Periplasmic binding protein-like II"/>
    <property type="match status" value="2"/>
</dbReference>